<proteinExistence type="predicted"/>
<dbReference type="Proteomes" id="UP000663852">
    <property type="component" value="Unassembled WGS sequence"/>
</dbReference>
<comment type="caution">
    <text evidence="1">The sequence shown here is derived from an EMBL/GenBank/DDBJ whole genome shotgun (WGS) entry which is preliminary data.</text>
</comment>
<evidence type="ECO:0000313" key="2">
    <source>
        <dbReference type="Proteomes" id="UP000663852"/>
    </source>
</evidence>
<name>A0A815SUU3_ADIRI</name>
<accession>A0A815SUU3</accession>
<sequence>MKSEDLQKLAAQTRCYYAATKVLCQYNHDLAILNTFCPVQHTPPISALAERSVVLANSLRNADVSAPTRFVQAKTSIIELRMRILYSDN</sequence>
<dbReference type="EMBL" id="CAJNOJ010000603">
    <property type="protein sequence ID" value="CAF1494536.1"/>
    <property type="molecule type" value="Genomic_DNA"/>
</dbReference>
<protein>
    <submittedName>
        <fullName evidence="1">Uncharacterized protein</fullName>
    </submittedName>
</protein>
<organism evidence="1 2">
    <name type="scientific">Adineta ricciae</name>
    <name type="common">Rotifer</name>
    <dbReference type="NCBI Taxonomy" id="249248"/>
    <lineage>
        <taxon>Eukaryota</taxon>
        <taxon>Metazoa</taxon>
        <taxon>Spiralia</taxon>
        <taxon>Gnathifera</taxon>
        <taxon>Rotifera</taxon>
        <taxon>Eurotatoria</taxon>
        <taxon>Bdelloidea</taxon>
        <taxon>Adinetida</taxon>
        <taxon>Adinetidae</taxon>
        <taxon>Adineta</taxon>
    </lineage>
</organism>
<evidence type="ECO:0000313" key="1">
    <source>
        <dbReference type="EMBL" id="CAF1494536.1"/>
    </source>
</evidence>
<dbReference type="AlphaFoldDB" id="A0A815SUU3"/>
<reference evidence="1" key="1">
    <citation type="submission" date="2021-02" db="EMBL/GenBank/DDBJ databases">
        <authorList>
            <person name="Nowell W R."/>
        </authorList>
    </citation>
    <scope>NUCLEOTIDE SEQUENCE</scope>
</reference>
<gene>
    <name evidence="1" type="ORF">EDS130_LOCUS42230</name>
</gene>